<sequence>MEVKPVQLNKVLVTEIRAATINEAHVMCITVNRVLVIFYSVEARDRILTSEGPRVGCVAQEDQTDGSSSERGDMMVNLEAVQECFDSKLPDLDGLIGHMNLETVVEEGECPEVNRVASQETNVGEKEQVMWRGNQFWDVAGDAIESHVQAAQECFGSKLLDLDGLNGHMNLGPVGPVIPPKGSTTEISEAHRTSSVVDKLTNLKVYLKQWNRESFNCVDSQIETTMTLLNELDERVTELDVDTISLRCKA</sequence>
<dbReference type="Proteomes" id="UP001396334">
    <property type="component" value="Unassembled WGS sequence"/>
</dbReference>
<proteinExistence type="predicted"/>
<comment type="caution">
    <text evidence="1">The sequence shown here is derived from an EMBL/GenBank/DDBJ whole genome shotgun (WGS) entry which is preliminary data.</text>
</comment>
<accession>A0ABR2A800</accession>
<reference evidence="1 2" key="1">
    <citation type="journal article" date="2024" name="G3 (Bethesda)">
        <title>Genome assembly of Hibiscus sabdariffa L. provides insights into metabolisms of medicinal natural products.</title>
        <authorList>
            <person name="Kim T."/>
        </authorList>
    </citation>
    <scope>NUCLEOTIDE SEQUENCE [LARGE SCALE GENOMIC DNA]</scope>
    <source>
        <strain evidence="1">TK-2024</strain>
        <tissue evidence="1">Old leaves</tissue>
    </source>
</reference>
<gene>
    <name evidence="1" type="ORF">V6N11_046286</name>
</gene>
<protein>
    <submittedName>
        <fullName evidence="1">Uncharacterized protein</fullName>
    </submittedName>
</protein>
<dbReference type="EMBL" id="JBBPBN010000322">
    <property type="protein sequence ID" value="KAK8489174.1"/>
    <property type="molecule type" value="Genomic_DNA"/>
</dbReference>
<evidence type="ECO:0000313" key="1">
    <source>
        <dbReference type="EMBL" id="KAK8489174.1"/>
    </source>
</evidence>
<organism evidence="1 2">
    <name type="scientific">Hibiscus sabdariffa</name>
    <name type="common">roselle</name>
    <dbReference type="NCBI Taxonomy" id="183260"/>
    <lineage>
        <taxon>Eukaryota</taxon>
        <taxon>Viridiplantae</taxon>
        <taxon>Streptophyta</taxon>
        <taxon>Embryophyta</taxon>
        <taxon>Tracheophyta</taxon>
        <taxon>Spermatophyta</taxon>
        <taxon>Magnoliopsida</taxon>
        <taxon>eudicotyledons</taxon>
        <taxon>Gunneridae</taxon>
        <taxon>Pentapetalae</taxon>
        <taxon>rosids</taxon>
        <taxon>malvids</taxon>
        <taxon>Malvales</taxon>
        <taxon>Malvaceae</taxon>
        <taxon>Malvoideae</taxon>
        <taxon>Hibiscus</taxon>
    </lineage>
</organism>
<name>A0ABR2A800_9ROSI</name>
<evidence type="ECO:0000313" key="2">
    <source>
        <dbReference type="Proteomes" id="UP001396334"/>
    </source>
</evidence>
<keyword evidence="2" id="KW-1185">Reference proteome</keyword>